<feature type="region of interest" description="Disordered" evidence="11">
    <location>
        <begin position="79"/>
        <end position="200"/>
    </location>
</feature>
<sequence>MARRRTVTPRRAGRLLCWLCLGAFLMVWMAVVLITLDHHSRQLGVAHTERVVKQYIVREEEAIVRGHRIIAGKVQGALGLKRDDDDDDGAAREMPEEHAVDDFDDDDDDDAGDDDAARADDDDAAAARKAARDDDDDGAARPADRAARPPRAPKRPGGAAADRPPSFEEFLEQEGVDRDVPPNRAVPLVERPEPNREPPAGVVDHGILFYDDAAFRSESVAAMLAPYARTRGGGSCEADFGNGLIDRWRDARKTYCAPRSDGSDPSRPPSRIDCFLLMQTGHAGHGDNLCEATNVRLNFADFADGATATRQFERYVAARHAEWEAHVSYREGALAADCDADPELWQAKHFPGWNAHWADAFARVDDLECDVWEDAPTLVVERDTFANLFHDSEDFVNAFIALAVLRWSTADLQILLTDIYPEGPFWDMWSRVFRGTRPPLTAWQIGQKYGAKNVCFKKVAIGILGAAAPTTLHTSNTRCKASSVVRAYSDFVIRGLGLQGAARYAAPDGDPKDVVVTFLARRSSSEWPEKRFCDSETSFFDCAKLQHLGVRGLGRTIKNDAEVVRALKSLETRSFANGARVRFRDVDYNLLSFEDQIKVDLDTDVMVGPHGAGLLHNIFMPDRGHLVELGIDGSSGLRHFHNLATWQGRAYTGGPMANPVPVDRLLAVVAAAVAGLDLSKPY</sequence>
<keyword evidence="6" id="KW-0325">Glycoprotein</keyword>
<gene>
    <name evidence="14" type="ORF">AURANDRAFT_65709</name>
</gene>
<dbReference type="AlphaFoldDB" id="F0YEW7"/>
<dbReference type="InterPro" id="IPR007657">
    <property type="entry name" value="Glycosyltransferase_61"/>
</dbReference>
<evidence type="ECO:0000256" key="11">
    <source>
        <dbReference type="SAM" id="MobiDB-lite"/>
    </source>
</evidence>
<feature type="transmembrane region" description="Helical" evidence="12">
    <location>
        <begin position="12"/>
        <end position="36"/>
    </location>
</feature>
<keyword evidence="12" id="KW-0812">Transmembrane</keyword>
<dbReference type="InParanoid" id="F0YEW7"/>
<keyword evidence="12" id="KW-0472">Membrane</keyword>
<protein>
    <recommendedName>
        <fullName evidence="7">EGF domain-specific O-linked N-acetylglucosamine transferase</fullName>
        <ecNumber evidence="1">2.4.1.255</ecNumber>
    </recommendedName>
    <alternativeName>
        <fullName evidence="8">Extracellular O-linked N-acetylglucosamine transferase</fullName>
    </alternativeName>
</protein>
<dbReference type="PANTHER" id="PTHR20961">
    <property type="entry name" value="GLYCOSYLTRANSFERASE"/>
    <property type="match status" value="1"/>
</dbReference>
<evidence type="ECO:0000256" key="12">
    <source>
        <dbReference type="SAM" id="Phobius"/>
    </source>
</evidence>
<keyword evidence="15" id="KW-1185">Reference proteome</keyword>
<accession>F0YEW7</accession>
<dbReference type="InterPro" id="IPR049625">
    <property type="entry name" value="Glyco_transf_61_cat"/>
</dbReference>
<keyword evidence="12" id="KW-1133">Transmembrane helix</keyword>
<dbReference type="KEGG" id="aaf:AURANDRAFT_65709"/>
<evidence type="ECO:0000259" key="13">
    <source>
        <dbReference type="Pfam" id="PF04577"/>
    </source>
</evidence>
<keyword evidence="5" id="KW-0256">Endoplasmic reticulum</keyword>
<feature type="compositionally biased region" description="Acidic residues" evidence="11">
    <location>
        <begin position="102"/>
        <end position="124"/>
    </location>
</feature>
<dbReference type="PANTHER" id="PTHR20961:SF148">
    <property type="entry name" value="EGF DOMAIN-SPECIFIC O-LINKED N-ACETYLGLUCOSAMINE TRANSFERASE"/>
    <property type="match status" value="1"/>
</dbReference>
<evidence type="ECO:0000256" key="1">
    <source>
        <dbReference type="ARBA" id="ARBA00011970"/>
    </source>
</evidence>
<reference evidence="14 15" key="1">
    <citation type="journal article" date="2011" name="Proc. Natl. Acad. Sci. U.S.A.">
        <title>Niche of harmful alga Aureococcus anophagefferens revealed through ecogenomics.</title>
        <authorList>
            <person name="Gobler C.J."/>
            <person name="Berry D.L."/>
            <person name="Dyhrman S.T."/>
            <person name="Wilhelm S.W."/>
            <person name="Salamov A."/>
            <person name="Lobanov A.V."/>
            <person name="Zhang Y."/>
            <person name="Collier J.L."/>
            <person name="Wurch L.L."/>
            <person name="Kustka A.B."/>
            <person name="Dill B.D."/>
            <person name="Shah M."/>
            <person name="VerBerkmoes N.C."/>
            <person name="Kuo A."/>
            <person name="Terry A."/>
            <person name="Pangilinan J."/>
            <person name="Lindquist E.A."/>
            <person name="Lucas S."/>
            <person name="Paulsen I.T."/>
            <person name="Hattenrath-Lehmann T.K."/>
            <person name="Talmage S.C."/>
            <person name="Walker E.A."/>
            <person name="Koch F."/>
            <person name="Burson A.M."/>
            <person name="Marcoval M.A."/>
            <person name="Tang Y.Z."/>
            <person name="Lecleir G.R."/>
            <person name="Coyne K.J."/>
            <person name="Berg G.M."/>
            <person name="Bertrand E.M."/>
            <person name="Saito M.A."/>
            <person name="Gladyshev V.N."/>
            <person name="Grigoriev I.V."/>
        </authorList>
    </citation>
    <scope>NUCLEOTIDE SEQUENCE [LARGE SCALE GENOMIC DNA]</scope>
    <source>
        <strain evidence="15">CCMP 1984</strain>
    </source>
</reference>
<dbReference type="OMA" id="LETDIMI"/>
<evidence type="ECO:0000256" key="6">
    <source>
        <dbReference type="ARBA" id="ARBA00023180"/>
    </source>
</evidence>
<dbReference type="Pfam" id="PF04577">
    <property type="entry name" value="Glyco_transf_61"/>
    <property type="match status" value="1"/>
</dbReference>
<comment type="catalytic activity">
    <reaction evidence="10">
        <text>L-threonyl-[protein] + UDP-N-acetyl-alpha-D-glucosamine = 3-O-(N-acetyl-beta-D-glucosaminyl)-L-threonyl-[protein] + UDP + H(+)</text>
        <dbReference type="Rhea" id="RHEA:48908"/>
        <dbReference type="Rhea" id="RHEA-COMP:11060"/>
        <dbReference type="Rhea" id="RHEA-COMP:12252"/>
        <dbReference type="ChEBI" id="CHEBI:15378"/>
        <dbReference type="ChEBI" id="CHEBI:30013"/>
        <dbReference type="ChEBI" id="CHEBI:57705"/>
        <dbReference type="ChEBI" id="CHEBI:58223"/>
        <dbReference type="ChEBI" id="CHEBI:90840"/>
        <dbReference type="EC" id="2.4.1.255"/>
    </reaction>
</comment>
<evidence type="ECO:0000256" key="10">
    <source>
        <dbReference type="ARBA" id="ARBA00049432"/>
    </source>
</evidence>
<evidence type="ECO:0000256" key="2">
    <source>
        <dbReference type="ARBA" id="ARBA00022676"/>
    </source>
</evidence>
<evidence type="ECO:0000256" key="3">
    <source>
        <dbReference type="ARBA" id="ARBA00022679"/>
    </source>
</evidence>
<keyword evidence="4" id="KW-0732">Signal</keyword>
<organism evidence="15">
    <name type="scientific">Aureococcus anophagefferens</name>
    <name type="common">Harmful bloom alga</name>
    <dbReference type="NCBI Taxonomy" id="44056"/>
    <lineage>
        <taxon>Eukaryota</taxon>
        <taxon>Sar</taxon>
        <taxon>Stramenopiles</taxon>
        <taxon>Ochrophyta</taxon>
        <taxon>Pelagophyceae</taxon>
        <taxon>Pelagomonadales</taxon>
        <taxon>Pelagomonadaceae</taxon>
        <taxon>Aureococcus</taxon>
    </lineage>
</organism>
<dbReference type="eggNOG" id="KOG4698">
    <property type="taxonomic scope" value="Eukaryota"/>
</dbReference>
<evidence type="ECO:0000256" key="8">
    <source>
        <dbReference type="ARBA" id="ARBA00042574"/>
    </source>
</evidence>
<dbReference type="Proteomes" id="UP000002729">
    <property type="component" value="Unassembled WGS sequence"/>
</dbReference>
<evidence type="ECO:0000313" key="15">
    <source>
        <dbReference type="Proteomes" id="UP000002729"/>
    </source>
</evidence>
<name>F0YEW7_AURAN</name>
<dbReference type="EMBL" id="GL833135">
    <property type="protein sequence ID" value="EGB06324.1"/>
    <property type="molecule type" value="Genomic_DNA"/>
</dbReference>
<dbReference type="OrthoDB" id="1892506at2759"/>
<comment type="catalytic activity">
    <reaction evidence="9">
        <text>L-seryl-[protein] + UDP-N-acetyl-alpha-D-glucosamine = 3-O-(N-acetyl-beta-D-glucosaminyl)-L-seryl-[protein] + UDP + H(+)</text>
        <dbReference type="Rhea" id="RHEA:48904"/>
        <dbReference type="Rhea" id="RHEA-COMP:9863"/>
        <dbReference type="Rhea" id="RHEA-COMP:12251"/>
        <dbReference type="ChEBI" id="CHEBI:15378"/>
        <dbReference type="ChEBI" id="CHEBI:29999"/>
        <dbReference type="ChEBI" id="CHEBI:57705"/>
        <dbReference type="ChEBI" id="CHEBI:58223"/>
        <dbReference type="ChEBI" id="CHEBI:90838"/>
        <dbReference type="EC" id="2.4.1.255"/>
    </reaction>
</comment>
<feature type="domain" description="Glycosyltransferase 61 catalytic" evidence="13">
    <location>
        <begin position="553"/>
        <end position="623"/>
    </location>
</feature>
<keyword evidence="3" id="KW-0808">Transferase</keyword>
<proteinExistence type="predicted"/>
<evidence type="ECO:0000256" key="9">
    <source>
        <dbReference type="ARBA" id="ARBA00048317"/>
    </source>
</evidence>
<dbReference type="EC" id="2.4.1.255" evidence="1"/>
<evidence type="ECO:0000256" key="5">
    <source>
        <dbReference type="ARBA" id="ARBA00022824"/>
    </source>
</evidence>
<evidence type="ECO:0000313" key="14">
    <source>
        <dbReference type="EMBL" id="EGB06324.1"/>
    </source>
</evidence>
<evidence type="ECO:0000256" key="4">
    <source>
        <dbReference type="ARBA" id="ARBA00022729"/>
    </source>
</evidence>
<dbReference type="GO" id="GO:0097363">
    <property type="term" value="F:protein O-acetylglucosaminyltransferase activity"/>
    <property type="evidence" value="ECO:0007669"/>
    <property type="project" value="UniProtKB-EC"/>
</dbReference>
<dbReference type="GeneID" id="20225470"/>
<feature type="compositionally biased region" description="Basic and acidic residues" evidence="11">
    <location>
        <begin position="89"/>
        <end position="101"/>
    </location>
</feature>
<feature type="compositionally biased region" description="Low complexity" evidence="11">
    <location>
        <begin position="155"/>
        <end position="164"/>
    </location>
</feature>
<evidence type="ECO:0000256" key="7">
    <source>
        <dbReference type="ARBA" id="ARBA00040944"/>
    </source>
</evidence>
<dbReference type="RefSeq" id="XP_009038903.1">
    <property type="nucleotide sequence ID" value="XM_009040655.1"/>
</dbReference>
<feature type="compositionally biased region" description="Basic and acidic residues" evidence="11">
    <location>
        <begin position="138"/>
        <end position="147"/>
    </location>
</feature>
<keyword evidence="2" id="KW-0328">Glycosyltransferase</keyword>